<reference evidence="2" key="1">
    <citation type="journal article" date="2014" name="Proc. Natl. Acad. Sci. U.S.A.">
        <title>Extensive sampling of basidiomycete genomes demonstrates inadequacy of the white-rot/brown-rot paradigm for wood decay fungi.</title>
        <authorList>
            <person name="Riley R."/>
            <person name="Salamov A.A."/>
            <person name="Brown D.W."/>
            <person name="Nagy L.G."/>
            <person name="Floudas D."/>
            <person name="Held B.W."/>
            <person name="Levasseur A."/>
            <person name="Lombard V."/>
            <person name="Morin E."/>
            <person name="Otillar R."/>
            <person name="Lindquist E.A."/>
            <person name="Sun H."/>
            <person name="LaButti K.M."/>
            <person name="Schmutz J."/>
            <person name="Jabbour D."/>
            <person name="Luo H."/>
            <person name="Baker S.E."/>
            <person name="Pisabarro A.G."/>
            <person name="Walton J.D."/>
            <person name="Blanchette R.A."/>
            <person name="Henrissat B."/>
            <person name="Martin F."/>
            <person name="Cullen D."/>
            <person name="Hibbett D.S."/>
            <person name="Grigoriev I.V."/>
        </authorList>
    </citation>
    <scope>NUCLEOTIDE SEQUENCE [LARGE SCALE GENOMIC DNA]</scope>
    <source>
        <strain evidence="2">MUCL 33604</strain>
    </source>
</reference>
<dbReference type="STRING" id="933084.A0A067QD58"/>
<evidence type="ECO:0000313" key="2">
    <source>
        <dbReference type="Proteomes" id="UP000027265"/>
    </source>
</evidence>
<dbReference type="SUPFAM" id="SSF52047">
    <property type="entry name" value="RNI-like"/>
    <property type="match status" value="1"/>
</dbReference>
<dbReference type="EMBL" id="KL197712">
    <property type="protein sequence ID" value="KDQ61417.1"/>
    <property type="molecule type" value="Genomic_DNA"/>
</dbReference>
<evidence type="ECO:0000313" key="1">
    <source>
        <dbReference type="EMBL" id="KDQ61417.1"/>
    </source>
</evidence>
<organism evidence="1 2">
    <name type="scientific">Jaapia argillacea MUCL 33604</name>
    <dbReference type="NCBI Taxonomy" id="933084"/>
    <lineage>
        <taxon>Eukaryota</taxon>
        <taxon>Fungi</taxon>
        <taxon>Dikarya</taxon>
        <taxon>Basidiomycota</taxon>
        <taxon>Agaricomycotina</taxon>
        <taxon>Agaricomycetes</taxon>
        <taxon>Agaricomycetidae</taxon>
        <taxon>Jaapiales</taxon>
        <taxon>Jaapiaceae</taxon>
        <taxon>Jaapia</taxon>
    </lineage>
</organism>
<protein>
    <submittedName>
        <fullName evidence="1">Uncharacterized protein</fullName>
    </submittedName>
</protein>
<dbReference type="AlphaFoldDB" id="A0A067QD58"/>
<accession>A0A067QD58</accession>
<gene>
    <name evidence="1" type="ORF">JAAARDRAFT_171604</name>
</gene>
<dbReference type="Gene3D" id="1.20.1280.50">
    <property type="match status" value="1"/>
</dbReference>
<feature type="non-terminal residue" evidence="1">
    <location>
        <position position="1"/>
    </location>
</feature>
<proteinExistence type="predicted"/>
<dbReference type="Proteomes" id="UP000027265">
    <property type="component" value="Unassembled WGS sequence"/>
</dbReference>
<sequence>MITPQRHASWDGTEHPPTYQAAFPGQVASAQPLSPAIHTSLLQKMAQHNAFLSDNNHQSDPDIASIDSDIATHLESIRQLCTKRNSLVPISRLPSEVLANIFIQYAKKKEASLGYPLRRPKVWWIAITYVCRHWREVAVATPSLWCSLPFHRPKWVPEMIIRSKMAPLEVIVTSPSSRLIPQIRMALVHMSRIQDLVLEMKPSDLKTLPLSSPAPLLNSVRICNRITPDGFPLPKDVFGFVTPSLRRLDLTGCTLSWDSPMFSGLTSLSVSLASGQESGRSTLTTLLDVLRCNTRLESLSLINCLSPMSSDSGPRHATVLLPILRALHLQGEALCCSHLLSSLSVPTTMTLKLSSSAPILSHFTSLFASAKDLGISTPILSLQISSIWSAVTLRGYDHPLASSDLLSGKMIGTGLRSDVAPHIDICLGLNEIPSEPASAFTESILTQGCSTMNLTYLEEIHANTADGASVGAMKGSWWRGLFEKLEGVRTLIVVGRACFEVLTALGKRELRTVGPARPAAAITLSSSCPSLAPDNVAGSSILLPNLRTLSIEDANLKESFSYDDNRAPFFKFLMNTLTWRKQGGKRVEMLVLKECRYINPCDVDLIEGMVGDVGWDGPDNHEGYPDLDDEDFYDRGLLVGDEDSYGY</sequence>
<keyword evidence="2" id="KW-1185">Reference proteome</keyword>
<dbReference type="HOGENOM" id="CLU_024199_2_3_1"/>
<dbReference type="OrthoDB" id="3156934at2759"/>
<name>A0A067QD58_9AGAM</name>
<dbReference type="InParanoid" id="A0A067QD58"/>